<evidence type="ECO:0000259" key="1">
    <source>
        <dbReference type="Pfam" id="PF12680"/>
    </source>
</evidence>
<dbReference type="InterPro" id="IPR032710">
    <property type="entry name" value="NTF2-like_dom_sf"/>
</dbReference>
<dbReference type="Pfam" id="PF12680">
    <property type="entry name" value="SnoaL_2"/>
    <property type="match status" value="1"/>
</dbReference>
<dbReference type="EMBL" id="CXWD01000006">
    <property type="protein sequence ID" value="CTQ68705.1"/>
    <property type="molecule type" value="Genomic_DNA"/>
</dbReference>
<sequence>MEAIDELSEVREVMNTWLAAFETHDLDALMRVYHAECVYANAQSPLMQGVSEIRPWFATAFEMLDGSMMFQEEGHVITGEIAILYGKYCLKKSKGSAGTDDAGRVALVMKKDPNGAWRIVFDMDNTPPDAAPADFNKSEI</sequence>
<keyword evidence="3" id="KW-1185">Reference proteome</keyword>
<dbReference type="Gene3D" id="3.10.450.50">
    <property type="match status" value="1"/>
</dbReference>
<reference evidence="3" key="1">
    <citation type="submission" date="2015-07" db="EMBL/GenBank/DDBJ databases">
        <authorList>
            <person name="Rodrigo-Torres Lidia"/>
            <person name="Arahal R.David."/>
        </authorList>
    </citation>
    <scope>NUCLEOTIDE SEQUENCE [LARGE SCALE GENOMIC DNA]</scope>
    <source>
        <strain evidence="3">CECT 5112</strain>
    </source>
</reference>
<dbReference type="OrthoDB" id="7865214at2"/>
<accession>A0A0M7A129</accession>
<organism evidence="2 3">
    <name type="scientific">Roseibium alexandrii</name>
    <dbReference type="NCBI Taxonomy" id="388408"/>
    <lineage>
        <taxon>Bacteria</taxon>
        <taxon>Pseudomonadati</taxon>
        <taxon>Pseudomonadota</taxon>
        <taxon>Alphaproteobacteria</taxon>
        <taxon>Hyphomicrobiales</taxon>
        <taxon>Stappiaceae</taxon>
        <taxon>Roseibium</taxon>
    </lineage>
</organism>
<name>A0A0M7A129_9HYPH</name>
<dbReference type="SUPFAM" id="SSF54427">
    <property type="entry name" value="NTF2-like"/>
    <property type="match status" value="1"/>
</dbReference>
<dbReference type="InterPro" id="IPR037401">
    <property type="entry name" value="SnoaL-like"/>
</dbReference>
<proteinExistence type="predicted"/>
<dbReference type="STRING" id="388408.LAX5112_01855"/>
<evidence type="ECO:0000313" key="2">
    <source>
        <dbReference type="EMBL" id="CTQ68705.1"/>
    </source>
</evidence>
<feature type="domain" description="SnoaL-like" evidence="1">
    <location>
        <begin position="16"/>
        <end position="68"/>
    </location>
</feature>
<dbReference type="RefSeq" id="WP_055671560.1">
    <property type="nucleotide sequence ID" value="NZ_CXWD01000006.1"/>
</dbReference>
<dbReference type="Proteomes" id="UP000053235">
    <property type="component" value="Unassembled WGS sequence"/>
</dbReference>
<gene>
    <name evidence="2" type="ORF">LAX5112_01855</name>
</gene>
<evidence type="ECO:0000313" key="3">
    <source>
        <dbReference type="Proteomes" id="UP000053235"/>
    </source>
</evidence>
<dbReference type="AlphaFoldDB" id="A0A0M7A129"/>
<protein>
    <submittedName>
        <fullName evidence="2">SnoaL-like domain protein</fullName>
    </submittedName>
</protein>